<dbReference type="PROSITE" id="PS51257">
    <property type="entry name" value="PROKAR_LIPOPROTEIN"/>
    <property type="match status" value="1"/>
</dbReference>
<accession>A0A0A6PTB6</accession>
<feature type="signal peptide" evidence="1">
    <location>
        <begin position="1"/>
        <end position="26"/>
    </location>
</feature>
<dbReference type="EMBL" id="LRDH01000123">
    <property type="protein sequence ID" value="PPV13352.1"/>
    <property type="molecule type" value="Genomic_DNA"/>
</dbReference>
<feature type="chain" id="PRO_5007387953" description="Lipoprotein" evidence="1">
    <location>
        <begin position="27"/>
        <end position="131"/>
    </location>
</feature>
<evidence type="ECO:0000313" key="3">
    <source>
        <dbReference type="Proteomes" id="UP000238081"/>
    </source>
</evidence>
<evidence type="ECO:0008006" key="4">
    <source>
        <dbReference type="Google" id="ProtNLM"/>
    </source>
</evidence>
<evidence type="ECO:0000313" key="2">
    <source>
        <dbReference type="EMBL" id="PPV13352.1"/>
    </source>
</evidence>
<dbReference type="Proteomes" id="UP000238081">
    <property type="component" value="Unassembled WGS sequence"/>
</dbReference>
<dbReference type="RefSeq" id="WP_027635567.1">
    <property type="nucleotide sequence ID" value="NZ_CANCWB010000001.1"/>
</dbReference>
<proteinExistence type="predicted"/>
<reference evidence="2 3" key="1">
    <citation type="submission" date="2016-01" db="EMBL/GenBank/DDBJ databases">
        <title>Characterization of the Clostridium difficile lineages that are prevalent in Hong Kong and China.</title>
        <authorList>
            <person name="Kwok J.S.-L."/>
            <person name="Lam W.-Y."/>
            <person name="Ip M."/>
            <person name="Chan T.-F."/>
            <person name="Hawkey P.M."/>
            <person name="Tsui S.K.-W."/>
        </authorList>
    </citation>
    <scope>NUCLEOTIDE SEQUENCE [LARGE SCALE GENOMIC DNA]</scope>
    <source>
        <strain evidence="2 3">300064</strain>
    </source>
</reference>
<organism evidence="2 3">
    <name type="scientific">Clostridium butyricum</name>
    <dbReference type="NCBI Taxonomy" id="1492"/>
    <lineage>
        <taxon>Bacteria</taxon>
        <taxon>Bacillati</taxon>
        <taxon>Bacillota</taxon>
        <taxon>Clostridia</taxon>
        <taxon>Eubacteriales</taxon>
        <taxon>Clostridiaceae</taxon>
        <taxon>Clostridium</taxon>
    </lineage>
</organism>
<protein>
    <recommendedName>
        <fullName evidence="4">Lipoprotein</fullName>
    </recommendedName>
</protein>
<sequence length="131" mass="14801">MKLVRKRIVLGLTVVMMMAFTGCANKQQPEQSISNFRFAVESKQEFDYIKINLGEFETKIEPMHDDTKVKAGYTSTVALDEGKDVNCSIEVVNDNKTLLKKDDIKIDLSEGKSVNVNLIDKKDNSIDIEIK</sequence>
<comment type="caution">
    <text evidence="2">The sequence shown here is derived from an EMBL/GenBank/DDBJ whole genome shotgun (WGS) entry which is preliminary data.</text>
</comment>
<name>A0A0A6PTB6_CLOBU</name>
<keyword evidence="1" id="KW-0732">Signal</keyword>
<evidence type="ECO:0000256" key="1">
    <source>
        <dbReference type="SAM" id="SignalP"/>
    </source>
</evidence>
<gene>
    <name evidence="2" type="ORF">AWN73_16725</name>
</gene>
<dbReference type="AlphaFoldDB" id="A0A0A6PTB6"/>